<dbReference type="Pfam" id="PF01797">
    <property type="entry name" value="Y1_Tnp"/>
    <property type="match status" value="1"/>
</dbReference>
<dbReference type="RefSeq" id="WP_189579208.1">
    <property type="nucleotide sequence ID" value="NZ_BMYF01000004.1"/>
</dbReference>
<dbReference type="SUPFAM" id="SSF143422">
    <property type="entry name" value="Transposase IS200-like"/>
    <property type="match status" value="1"/>
</dbReference>
<organism evidence="2 3">
    <name type="scientific">Mongoliitalea lutea</name>
    <dbReference type="NCBI Taxonomy" id="849756"/>
    <lineage>
        <taxon>Bacteria</taxon>
        <taxon>Pseudomonadati</taxon>
        <taxon>Bacteroidota</taxon>
        <taxon>Cytophagia</taxon>
        <taxon>Cytophagales</taxon>
        <taxon>Cyclobacteriaceae</taxon>
        <taxon>Mongoliitalea</taxon>
    </lineage>
</organism>
<dbReference type="GO" id="GO:0004803">
    <property type="term" value="F:transposase activity"/>
    <property type="evidence" value="ECO:0007669"/>
    <property type="project" value="InterPro"/>
</dbReference>
<dbReference type="InterPro" id="IPR036515">
    <property type="entry name" value="Transposase_17_sf"/>
</dbReference>
<dbReference type="Proteomes" id="UP000642809">
    <property type="component" value="Unassembled WGS sequence"/>
</dbReference>
<feature type="domain" description="Transposase IS200-like" evidence="1">
    <location>
        <begin position="5"/>
        <end position="119"/>
    </location>
</feature>
<accession>A0A8J3CUX6</accession>
<dbReference type="EMBL" id="BMYF01000004">
    <property type="protein sequence ID" value="GHB29804.1"/>
    <property type="molecule type" value="Genomic_DNA"/>
</dbReference>
<dbReference type="Gene3D" id="3.30.70.1290">
    <property type="entry name" value="Transposase IS200-like"/>
    <property type="match status" value="1"/>
</dbReference>
<dbReference type="GO" id="GO:0006313">
    <property type="term" value="P:DNA transposition"/>
    <property type="evidence" value="ECO:0007669"/>
    <property type="project" value="InterPro"/>
</dbReference>
<dbReference type="InterPro" id="IPR002686">
    <property type="entry name" value="Transposase_17"/>
</dbReference>
<dbReference type="GO" id="GO:0003677">
    <property type="term" value="F:DNA binding"/>
    <property type="evidence" value="ECO:0007669"/>
    <property type="project" value="InterPro"/>
</dbReference>
<dbReference type="PANTHER" id="PTHR33360:SF2">
    <property type="entry name" value="TRANSPOSASE FOR INSERTION SEQUENCE ELEMENT IS200"/>
    <property type="match status" value="1"/>
</dbReference>
<protein>
    <recommendedName>
        <fullName evidence="1">Transposase IS200-like domain-containing protein</fullName>
    </recommendedName>
</protein>
<evidence type="ECO:0000313" key="2">
    <source>
        <dbReference type="EMBL" id="GHB29804.1"/>
    </source>
</evidence>
<comment type="caution">
    <text evidence="2">The sequence shown here is derived from an EMBL/GenBank/DDBJ whole genome shotgun (WGS) entry which is preliminary data.</text>
</comment>
<dbReference type="SMART" id="SM01321">
    <property type="entry name" value="Y1_Tnp"/>
    <property type="match status" value="1"/>
</dbReference>
<evidence type="ECO:0000313" key="3">
    <source>
        <dbReference type="Proteomes" id="UP000642809"/>
    </source>
</evidence>
<gene>
    <name evidence="2" type="ORF">GCM10008106_08310</name>
</gene>
<name>A0A8J3CUX6_9BACT</name>
<reference evidence="2" key="2">
    <citation type="submission" date="2020-09" db="EMBL/GenBank/DDBJ databases">
        <authorList>
            <person name="Sun Q."/>
            <person name="Kim S."/>
        </authorList>
    </citation>
    <scope>NUCLEOTIDE SEQUENCE</scope>
    <source>
        <strain evidence="2">KCTC 23224</strain>
    </source>
</reference>
<reference evidence="2" key="1">
    <citation type="journal article" date="2014" name="Int. J. Syst. Evol. Microbiol.">
        <title>Complete genome sequence of Corynebacterium casei LMG S-19264T (=DSM 44701T), isolated from a smear-ripened cheese.</title>
        <authorList>
            <consortium name="US DOE Joint Genome Institute (JGI-PGF)"/>
            <person name="Walter F."/>
            <person name="Albersmeier A."/>
            <person name="Kalinowski J."/>
            <person name="Ruckert C."/>
        </authorList>
    </citation>
    <scope>NUCLEOTIDE SEQUENCE</scope>
    <source>
        <strain evidence="2">KCTC 23224</strain>
    </source>
</reference>
<proteinExistence type="predicted"/>
<dbReference type="PANTHER" id="PTHR33360">
    <property type="entry name" value="TRANSPOSASE FOR INSERTION SEQUENCE ELEMENT IS200"/>
    <property type="match status" value="1"/>
</dbReference>
<evidence type="ECO:0000259" key="1">
    <source>
        <dbReference type="SMART" id="SM01321"/>
    </source>
</evidence>
<keyword evidence="3" id="KW-1185">Reference proteome</keyword>
<dbReference type="NCBIfam" id="NF033573">
    <property type="entry name" value="transpos_IS200"/>
    <property type="match status" value="1"/>
</dbReference>
<sequence>MPNTYTQLFTQYVFAVKGRTKFIKEPYREEVEKIMCGLVTKNKCKTYSIYCNPDHVHIFVGMHPSISPSKLMEQVKSGSSNWINGKRIVVGKFAWQDGYGAFSYSKSQIDNVVKYVLNQPIHHKKQSFREEYLLMLKKFEVEYDPKYLFEWYD</sequence>
<dbReference type="AlphaFoldDB" id="A0A8J3CUX6"/>